<gene>
    <name evidence="2" type="ORF">PX52LOC_04918</name>
</gene>
<feature type="domain" description="Transglutaminase-like" evidence="1">
    <location>
        <begin position="172"/>
        <end position="249"/>
    </location>
</feature>
<dbReference type="KEGG" id="lrs:PX52LOC_04918"/>
<dbReference type="EMBL" id="CP042425">
    <property type="protein sequence ID" value="QEL17906.1"/>
    <property type="molecule type" value="Genomic_DNA"/>
</dbReference>
<dbReference type="Pfam" id="PF09899">
    <property type="entry name" value="DUF2126"/>
    <property type="match status" value="1"/>
</dbReference>
<dbReference type="SMART" id="SM00460">
    <property type="entry name" value="TGc"/>
    <property type="match status" value="1"/>
</dbReference>
<dbReference type="Pfam" id="PF01841">
    <property type="entry name" value="Transglut_core"/>
    <property type="match status" value="1"/>
</dbReference>
<dbReference type="PANTHER" id="PTHR33490:SF1">
    <property type="entry name" value="SLL1233 PROTEIN"/>
    <property type="match status" value="1"/>
</dbReference>
<protein>
    <submittedName>
        <fullName evidence="2">IMP dehydrogenase</fullName>
    </submittedName>
</protein>
<organism evidence="2 3">
    <name type="scientific">Limnoglobus roseus</name>
    <dbReference type="NCBI Taxonomy" id="2598579"/>
    <lineage>
        <taxon>Bacteria</taxon>
        <taxon>Pseudomonadati</taxon>
        <taxon>Planctomycetota</taxon>
        <taxon>Planctomycetia</taxon>
        <taxon>Gemmatales</taxon>
        <taxon>Gemmataceae</taxon>
        <taxon>Limnoglobus</taxon>
    </lineage>
</organism>
<dbReference type="InterPro" id="IPR018667">
    <property type="entry name" value="DUF2126"/>
</dbReference>
<dbReference type="InterPro" id="IPR038765">
    <property type="entry name" value="Papain-like_cys_pep_sf"/>
</dbReference>
<dbReference type="AlphaFoldDB" id="A0A5C1AIT0"/>
<sequence>MGIRVALRHVTKYTYDRPVTFEPHVIRLRPAPHARTPIVSYSLTIEPGKHFLNWQQDAYSNYAARLVFLEPSTEFSVTVDVLAEMVPINPFDFFVEKSAEEYPFAYDAATSRELAPYLEKLPVGPKLQEIVDELKPHTGRTLDFVVELNQAIYRRVKYLIRLEPGVQAPEETLDLGCGSCRDSAWLLVQLCRNLGLAARFCSGYLIQLTADEKPLDGGPAGPTSDFTDLHAWTEVYLPGAGWVGLDPTSGLLTAEGHIPLACTADPQSAAPISGTFGWAKKPGEEDDELKEDFHFEMSVTRMREAPRVTKPYTEEQWATIDAFGHRIDAELREWDVRLTMGGEPTFVSMDDREADEWNTAALGPQKRRQGLILLKRLRDRWAQGGLLHFGEGKWYPGESLPRWAFGCWWRKDGVPVWNDPSLIGDEQIPYGFEANHAQRFITTLAETLNLDPQHVLPGYEDAWYYMWKERRLPTNVDPLKSKLDDPEERARLAKVFEQKLGSTVGYVLPIRRAESGEGRWETGPWFLRKEHMFLIPGDSPMGLRLPLDSLPWEDPGNRQFLSERDPFAPRDAFPTLIRTATRERRRPTEFPRNGQVIESGHANEGYRANRLGSHAGPNGVPLPPQVVRSALCVEPRNGKLYVFMPPCRFAEDYLDLVAAIEATAAELQLPVLIEGYKPPHDPRLNNFSVTPDPGVIEVNVHPANNWGELTDLTTSLYEEARVAHLGTEKFMVDGRHTGTGGGNHMVLGGATPNDSPFLRRPDLLKSMVTFWNNHPSLSYLFSGLFVGPTSQHPRVDEARHDALYELEIACSQLPQDGRVPPLWLVDRSFRNFLVDVTGNTHRTEFCIDKLYSPDSATGRLGLVELRSFEMPPHPRMSLVQQLLLRSLVSWFWRKPYTHKLVRWGTELHDRFLLPHFVEQDLGDALDEIKQNGYAFDPAWFIPHVEFRFPVIGSTTNRGVQLDLRTAVEPWPVLGEEGSSTGTARYVDSSVERLQVKVSGLTDARHVVTCNGRRLPLHPTGTNGEYVAGVRYRAWQPPSCLHPTIPSHSPLVFDILDTWNDRSIGGCRYSVSHPGGRSHDTFPVNALEAEGRRISRFFAFGHTPGAVRVPPFEPNEDFPFTLDLRRKEPAIYAPPAVSRPTVAPLPETIRS</sequence>
<dbReference type="RefSeq" id="WP_149112459.1">
    <property type="nucleotide sequence ID" value="NZ_CP042425.1"/>
</dbReference>
<proteinExistence type="predicted"/>
<evidence type="ECO:0000259" key="1">
    <source>
        <dbReference type="SMART" id="SM00460"/>
    </source>
</evidence>
<dbReference type="Pfam" id="PF08379">
    <property type="entry name" value="Bact_transglu_N"/>
    <property type="match status" value="1"/>
</dbReference>
<dbReference type="InterPro" id="IPR002931">
    <property type="entry name" value="Transglutaminase-like"/>
</dbReference>
<name>A0A5C1AIT0_9BACT</name>
<dbReference type="PANTHER" id="PTHR33490">
    <property type="entry name" value="BLR5614 PROTEIN-RELATED"/>
    <property type="match status" value="1"/>
</dbReference>
<dbReference type="Gene3D" id="3.10.620.30">
    <property type="match status" value="1"/>
</dbReference>
<dbReference type="Proteomes" id="UP000324974">
    <property type="component" value="Chromosome"/>
</dbReference>
<dbReference type="InterPro" id="IPR013589">
    <property type="entry name" value="Bac_transglu_N"/>
</dbReference>
<evidence type="ECO:0000313" key="3">
    <source>
        <dbReference type="Proteomes" id="UP000324974"/>
    </source>
</evidence>
<dbReference type="OrthoDB" id="9804872at2"/>
<reference evidence="3" key="1">
    <citation type="submission" date="2019-08" db="EMBL/GenBank/DDBJ databases">
        <title>Limnoglobus roseus gen. nov., sp. nov., a novel freshwater planctomycete with a giant genome from the family Gemmataceae.</title>
        <authorList>
            <person name="Kulichevskaya I.S."/>
            <person name="Naumoff D.G."/>
            <person name="Miroshnikov K."/>
            <person name="Ivanova A."/>
            <person name="Philippov D.A."/>
            <person name="Hakobyan A."/>
            <person name="Rijpstra I.C."/>
            <person name="Sinninghe Damste J.S."/>
            <person name="Liesack W."/>
            <person name="Dedysh S.N."/>
        </authorList>
    </citation>
    <scope>NUCLEOTIDE SEQUENCE [LARGE SCALE GENOMIC DNA]</scope>
    <source>
        <strain evidence="3">PX52</strain>
    </source>
</reference>
<evidence type="ECO:0000313" key="2">
    <source>
        <dbReference type="EMBL" id="QEL17906.1"/>
    </source>
</evidence>
<accession>A0A5C1AIT0</accession>
<keyword evidence="3" id="KW-1185">Reference proteome</keyword>
<dbReference type="SUPFAM" id="SSF54001">
    <property type="entry name" value="Cysteine proteinases"/>
    <property type="match status" value="1"/>
</dbReference>